<evidence type="ECO:0008006" key="5">
    <source>
        <dbReference type="Google" id="ProtNLM"/>
    </source>
</evidence>
<evidence type="ECO:0000259" key="1">
    <source>
        <dbReference type="Pfam" id="PF03372"/>
    </source>
</evidence>
<protein>
    <recommendedName>
        <fullName evidence="5">Reverse transcriptase zinc-binding domain-containing protein</fullName>
    </recommendedName>
</protein>
<dbReference type="Gene3D" id="3.60.10.10">
    <property type="entry name" value="Endonuclease/exonuclease/phosphatase"/>
    <property type="match status" value="1"/>
</dbReference>
<dbReference type="InterPro" id="IPR005135">
    <property type="entry name" value="Endo/exonuclease/phosphatase"/>
</dbReference>
<gene>
    <name evidence="3" type="ORF">QVD17_30285</name>
</gene>
<evidence type="ECO:0000313" key="4">
    <source>
        <dbReference type="Proteomes" id="UP001229421"/>
    </source>
</evidence>
<feature type="domain" description="Reverse transcriptase zinc-binding" evidence="2">
    <location>
        <begin position="458"/>
        <end position="518"/>
    </location>
</feature>
<organism evidence="3 4">
    <name type="scientific">Tagetes erecta</name>
    <name type="common">African marigold</name>
    <dbReference type="NCBI Taxonomy" id="13708"/>
    <lineage>
        <taxon>Eukaryota</taxon>
        <taxon>Viridiplantae</taxon>
        <taxon>Streptophyta</taxon>
        <taxon>Embryophyta</taxon>
        <taxon>Tracheophyta</taxon>
        <taxon>Spermatophyta</taxon>
        <taxon>Magnoliopsida</taxon>
        <taxon>eudicotyledons</taxon>
        <taxon>Gunneridae</taxon>
        <taxon>Pentapetalae</taxon>
        <taxon>asterids</taxon>
        <taxon>campanulids</taxon>
        <taxon>Asterales</taxon>
        <taxon>Asteraceae</taxon>
        <taxon>Asteroideae</taxon>
        <taxon>Heliantheae alliance</taxon>
        <taxon>Tageteae</taxon>
        <taxon>Tagetes</taxon>
    </lineage>
</organism>
<accession>A0AAD8K2F5</accession>
<evidence type="ECO:0000259" key="2">
    <source>
        <dbReference type="Pfam" id="PF13966"/>
    </source>
</evidence>
<sequence>MALQETQFEDPRKIQFDSCWGNISFEYLAIGSTGRSGGLACLWNPYIFTKIDSFADRYYLWVKGRAKGISEALNIVNVYCPQEPILKRRLWQTLLALKEVHDGLWVLLGDFNSVRFPSERLNSQFCKSSTDLFNQFIDDGKLKEYSMGGRRFTYMTKDGKKLSKIDRILVCNDFFSYWPDASLIALPRDCSDHCPVMLNVQVRDFGPIPFKIFNSCLLKPGADQIVSECLCNQQYRGHPDRKLLLKFREVKNTIKKWLHSTKEHELAEVKMLRETIEKLELAAEHRVLSDLESQVRLDSMSRLQEIEHLKRLDLKQKSRVKWAVEGDENSNFFHGMMNCNSADKRINGLYIDGTWNSDPNAIKEQIFGHFKDRFSEKILTRPKFCSNNFKKLSNDQAEFLIQPFSKAENIIKNKRDLEAVGLDVNSWINTTTDFCAKHVRQKIEDVYLPSAVRVFHDSKWVPDKVNLFVWRATINRIPTKSAFLRRGIHCNGGCQICGNPDENPYHILVNCVVASKVWDAIFSWCNMPKTNASSIENILKLPGSWPLNVKQRKIVYAVFLTTFWGFWLARNENIFQQKTKKAADIVADIKSLSFL</sequence>
<dbReference type="AlphaFoldDB" id="A0AAD8K2F5"/>
<dbReference type="Proteomes" id="UP001229421">
    <property type="component" value="Unassembled WGS sequence"/>
</dbReference>
<keyword evidence="4" id="KW-1185">Reference proteome</keyword>
<proteinExistence type="predicted"/>
<dbReference type="Pfam" id="PF13966">
    <property type="entry name" value="zf-RVT"/>
    <property type="match status" value="1"/>
</dbReference>
<dbReference type="PANTHER" id="PTHR33710">
    <property type="entry name" value="BNAC02G09200D PROTEIN"/>
    <property type="match status" value="1"/>
</dbReference>
<comment type="caution">
    <text evidence="3">The sequence shown here is derived from an EMBL/GenBank/DDBJ whole genome shotgun (WGS) entry which is preliminary data.</text>
</comment>
<reference evidence="3" key="1">
    <citation type="journal article" date="2023" name="bioRxiv">
        <title>Improved chromosome-level genome assembly for marigold (Tagetes erecta).</title>
        <authorList>
            <person name="Jiang F."/>
            <person name="Yuan L."/>
            <person name="Wang S."/>
            <person name="Wang H."/>
            <person name="Xu D."/>
            <person name="Wang A."/>
            <person name="Fan W."/>
        </authorList>
    </citation>
    <scope>NUCLEOTIDE SEQUENCE</scope>
    <source>
        <strain evidence="3">WSJ</strain>
        <tissue evidence="3">Leaf</tissue>
    </source>
</reference>
<evidence type="ECO:0000313" key="3">
    <source>
        <dbReference type="EMBL" id="KAK1414539.1"/>
    </source>
</evidence>
<dbReference type="GO" id="GO:0003824">
    <property type="term" value="F:catalytic activity"/>
    <property type="evidence" value="ECO:0007669"/>
    <property type="project" value="InterPro"/>
</dbReference>
<dbReference type="InterPro" id="IPR036691">
    <property type="entry name" value="Endo/exonu/phosph_ase_sf"/>
</dbReference>
<feature type="domain" description="Endonuclease/exonuclease/phosphatase" evidence="1">
    <location>
        <begin position="1"/>
        <end position="193"/>
    </location>
</feature>
<dbReference type="PANTHER" id="PTHR33710:SF64">
    <property type="entry name" value="ENDONUCLEASE_EXONUCLEASE_PHOSPHATASE DOMAIN-CONTAINING PROTEIN"/>
    <property type="match status" value="1"/>
</dbReference>
<dbReference type="InterPro" id="IPR026960">
    <property type="entry name" value="RVT-Znf"/>
</dbReference>
<dbReference type="EMBL" id="JAUHHV010000008">
    <property type="protein sequence ID" value="KAK1414539.1"/>
    <property type="molecule type" value="Genomic_DNA"/>
</dbReference>
<dbReference type="Pfam" id="PF03372">
    <property type="entry name" value="Exo_endo_phos"/>
    <property type="match status" value="1"/>
</dbReference>
<dbReference type="SUPFAM" id="SSF56219">
    <property type="entry name" value="DNase I-like"/>
    <property type="match status" value="1"/>
</dbReference>
<name>A0AAD8K2F5_TARER</name>